<gene>
    <name evidence="2" type="ORF">PanWU01x14_309040</name>
</gene>
<dbReference type="AlphaFoldDB" id="A0A2P5AQQ1"/>
<dbReference type="Proteomes" id="UP000237105">
    <property type="component" value="Unassembled WGS sequence"/>
</dbReference>
<feature type="compositionally biased region" description="Polar residues" evidence="1">
    <location>
        <begin position="1"/>
        <end position="18"/>
    </location>
</feature>
<reference evidence="3" key="1">
    <citation type="submission" date="2016-06" db="EMBL/GenBank/DDBJ databases">
        <title>Parallel loss of symbiosis genes in relatives of nitrogen-fixing non-legume Parasponia.</title>
        <authorList>
            <person name="Van Velzen R."/>
            <person name="Holmer R."/>
            <person name="Bu F."/>
            <person name="Rutten L."/>
            <person name="Van Zeijl A."/>
            <person name="Liu W."/>
            <person name="Santuari L."/>
            <person name="Cao Q."/>
            <person name="Sharma T."/>
            <person name="Shen D."/>
            <person name="Roswanjaya Y."/>
            <person name="Wardhani T."/>
            <person name="Kalhor M.S."/>
            <person name="Jansen J."/>
            <person name="Van den Hoogen J."/>
            <person name="Gungor B."/>
            <person name="Hartog M."/>
            <person name="Hontelez J."/>
            <person name="Verver J."/>
            <person name="Yang W.-C."/>
            <person name="Schijlen E."/>
            <person name="Repin R."/>
            <person name="Schilthuizen M."/>
            <person name="Schranz E."/>
            <person name="Heidstra R."/>
            <person name="Miyata K."/>
            <person name="Fedorova E."/>
            <person name="Kohlen W."/>
            <person name="Bisseling T."/>
            <person name="Smit S."/>
            <person name="Geurts R."/>
        </authorList>
    </citation>
    <scope>NUCLEOTIDE SEQUENCE [LARGE SCALE GENOMIC DNA]</scope>
    <source>
        <strain evidence="3">cv. WU1-14</strain>
    </source>
</reference>
<keyword evidence="3" id="KW-1185">Reference proteome</keyword>
<feature type="non-terminal residue" evidence="2">
    <location>
        <position position="67"/>
    </location>
</feature>
<sequence length="67" mass="8032">MSNEQLTENQPRPKNQEISRAPMRFNNHTELNAPIDHIYAVINWQERYHQPEPIKQDRAKCDPNKFC</sequence>
<dbReference type="OrthoDB" id="1194593at2759"/>
<evidence type="ECO:0000313" key="3">
    <source>
        <dbReference type="Proteomes" id="UP000237105"/>
    </source>
</evidence>
<protein>
    <submittedName>
        <fullName evidence="2">Uncharacterized protein</fullName>
    </submittedName>
</protein>
<proteinExistence type="predicted"/>
<comment type="caution">
    <text evidence="2">The sequence shown here is derived from an EMBL/GenBank/DDBJ whole genome shotgun (WGS) entry which is preliminary data.</text>
</comment>
<evidence type="ECO:0000313" key="2">
    <source>
        <dbReference type="EMBL" id="PON38878.1"/>
    </source>
</evidence>
<name>A0A2P5AQQ1_PARAD</name>
<evidence type="ECO:0000256" key="1">
    <source>
        <dbReference type="SAM" id="MobiDB-lite"/>
    </source>
</evidence>
<dbReference type="EMBL" id="JXTB01000482">
    <property type="protein sequence ID" value="PON38878.1"/>
    <property type="molecule type" value="Genomic_DNA"/>
</dbReference>
<accession>A0A2P5AQQ1</accession>
<organism evidence="2 3">
    <name type="scientific">Parasponia andersonii</name>
    <name type="common">Sponia andersonii</name>
    <dbReference type="NCBI Taxonomy" id="3476"/>
    <lineage>
        <taxon>Eukaryota</taxon>
        <taxon>Viridiplantae</taxon>
        <taxon>Streptophyta</taxon>
        <taxon>Embryophyta</taxon>
        <taxon>Tracheophyta</taxon>
        <taxon>Spermatophyta</taxon>
        <taxon>Magnoliopsida</taxon>
        <taxon>eudicotyledons</taxon>
        <taxon>Gunneridae</taxon>
        <taxon>Pentapetalae</taxon>
        <taxon>rosids</taxon>
        <taxon>fabids</taxon>
        <taxon>Rosales</taxon>
        <taxon>Cannabaceae</taxon>
        <taxon>Parasponia</taxon>
    </lineage>
</organism>
<feature type="region of interest" description="Disordered" evidence="1">
    <location>
        <begin position="1"/>
        <end position="22"/>
    </location>
</feature>